<dbReference type="Gene3D" id="3.40.50.450">
    <property type="match status" value="1"/>
</dbReference>
<name>A0A7C5YXK1_9CREN</name>
<comment type="caution">
    <text evidence="1">The sequence shown here is derived from an EMBL/GenBank/DDBJ whole genome shotgun (WGS) entry which is preliminary data.</text>
</comment>
<dbReference type="InterPro" id="IPR041164">
    <property type="entry name" value="LDcluster4"/>
</dbReference>
<evidence type="ECO:0000313" key="1">
    <source>
        <dbReference type="EMBL" id="HHR96955.1"/>
    </source>
</evidence>
<sequence length="172" mass="19302">MRKYIGIAAYSGFVNDDVKERVLNIFKNIKEFCNDDFIFVVGGYEGLMKHIVDYVLSLNFKVVILPPIEQEHISFPNNAIVIKTGSTYTVRSVFLIHTSDILIVVGGGSGSLHELAAAYNEGKSIYVLTHTGLPTDIVENIPEKIDYRIPIAIKRFKDPKDLAKELCLEINK</sequence>
<reference evidence="1" key="1">
    <citation type="journal article" date="2020" name="mSystems">
        <title>Genome- and Community-Level Interaction Insights into Carbon Utilization and Element Cycling Functions of Hydrothermarchaeota in Hydrothermal Sediment.</title>
        <authorList>
            <person name="Zhou Z."/>
            <person name="Liu Y."/>
            <person name="Xu W."/>
            <person name="Pan J."/>
            <person name="Luo Z.H."/>
            <person name="Li M."/>
        </authorList>
    </citation>
    <scope>NUCLEOTIDE SEQUENCE [LARGE SCALE GENOMIC DNA]</scope>
    <source>
        <strain evidence="1">SpSt-1</strain>
    </source>
</reference>
<dbReference type="SUPFAM" id="SSF102405">
    <property type="entry name" value="MCP/YpsA-like"/>
    <property type="match status" value="1"/>
</dbReference>
<dbReference type="AlphaFoldDB" id="A0A7C5YXK1"/>
<gene>
    <name evidence="1" type="ORF">ENL47_09235</name>
</gene>
<dbReference type="Pfam" id="PF18306">
    <property type="entry name" value="LDcluster4"/>
    <property type="match status" value="1"/>
</dbReference>
<dbReference type="EMBL" id="DRUB01000182">
    <property type="protein sequence ID" value="HHR96955.1"/>
    <property type="molecule type" value="Genomic_DNA"/>
</dbReference>
<organism evidence="1">
    <name type="scientific">Ignisphaera aggregans</name>
    <dbReference type="NCBI Taxonomy" id="334771"/>
    <lineage>
        <taxon>Archaea</taxon>
        <taxon>Thermoproteota</taxon>
        <taxon>Thermoprotei</taxon>
        <taxon>Desulfurococcales</taxon>
        <taxon>Desulfurococcaceae</taxon>
        <taxon>Ignisphaera</taxon>
    </lineage>
</organism>
<accession>A0A7C5YXK1</accession>
<protein>
    <submittedName>
        <fullName evidence="1">LOG family protein</fullName>
    </submittedName>
</protein>
<proteinExistence type="predicted"/>